<keyword evidence="3" id="KW-1185">Reference proteome</keyword>
<keyword evidence="1" id="KW-0812">Transmembrane</keyword>
<dbReference type="PROSITE" id="PS51257">
    <property type="entry name" value="PROKAR_LIPOPROTEIN"/>
    <property type="match status" value="1"/>
</dbReference>
<accession>A0A369ZUY8</accession>
<dbReference type="EMBL" id="QEQF01000001">
    <property type="protein sequence ID" value="RDF11782.1"/>
    <property type="molecule type" value="Genomic_DNA"/>
</dbReference>
<dbReference type="AlphaFoldDB" id="A0A369ZUY8"/>
<proteinExistence type="predicted"/>
<protein>
    <submittedName>
        <fullName evidence="2">Uncharacterized protein</fullName>
    </submittedName>
</protein>
<keyword evidence="1" id="KW-0472">Membrane</keyword>
<reference evidence="2 3" key="1">
    <citation type="submission" date="2018-05" db="EMBL/GenBank/DDBJ databases">
        <title>Draft Genome Sequences for a Diverse set of 7 Haemophilus Species.</title>
        <authorList>
            <person name="Nichols M."/>
            <person name="Topaz N."/>
            <person name="Wang X."/>
            <person name="Wang X."/>
            <person name="Boxrud D."/>
        </authorList>
    </citation>
    <scope>NUCLEOTIDE SEQUENCE [LARGE SCALE GENOMIC DNA]</scope>
    <source>
        <strain evidence="2 3">C2014016342</strain>
    </source>
</reference>
<name>A0A369ZUY8_9PAST</name>
<gene>
    <name evidence="2" type="ORF">DPV92_00985</name>
</gene>
<evidence type="ECO:0000313" key="2">
    <source>
        <dbReference type="EMBL" id="RDF11782.1"/>
    </source>
</evidence>
<organism evidence="2 3">
    <name type="scientific">Haemophilus paraphrohaemolyticus</name>
    <dbReference type="NCBI Taxonomy" id="736"/>
    <lineage>
        <taxon>Bacteria</taxon>
        <taxon>Pseudomonadati</taxon>
        <taxon>Pseudomonadota</taxon>
        <taxon>Gammaproteobacteria</taxon>
        <taxon>Pasteurellales</taxon>
        <taxon>Pasteurellaceae</taxon>
        <taxon>Haemophilus</taxon>
    </lineage>
</organism>
<sequence>MKDEFKLIAWFVSGTFRFIFALLIIFGVFFGCVYLFVLAQESSTGHIIFYTLCSLAFLFSGWCFYIAYQQHWGKMMKPKVN</sequence>
<feature type="transmembrane region" description="Helical" evidence="1">
    <location>
        <begin position="7"/>
        <end position="36"/>
    </location>
</feature>
<dbReference type="RefSeq" id="WP_111353256.1">
    <property type="nucleotide sequence ID" value="NZ_QEQF01000001.1"/>
</dbReference>
<evidence type="ECO:0000256" key="1">
    <source>
        <dbReference type="SAM" id="Phobius"/>
    </source>
</evidence>
<dbReference type="Proteomes" id="UP000253945">
    <property type="component" value="Unassembled WGS sequence"/>
</dbReference>
<evidence type="ECO:0000313" key="3">
    <source>
        <dbReference type="Proteomes" id="UP000253945"/>
    </source>
</evidence>
<keyword evidence="1" id="KW-1133">Transmembrane helix</keyword>
<feature type="transmembrane region" description="Helical" evidence="1">
    <location>
        <begin position="48"/>
        <end position="68"/>
    </location>
</feature>
<comment type="caution">
    <text evidence="2">The sequence shown here is derived from an EMBL/GenBank/DDBJ whole genome shotgun (WGS) entry which is preliminary data.</text>
</comment>